<evidence type="ECO:0000313" key="9">
    <source>
        <dbReference type="Proteomes" id="UP000633205"/>
    </source>
</evidence>
<dbReference type="Gene3D" id="1.25.40.10">
    <property type="entry name" value="Tetratricopeptide repeat domain"/>
    <property type="match status" value="1"/>
</dbReference>
<organism evidence="8 9">
    <name type="scientific">Microbacterium faecale</name>
    <dbReference type="NCBI Taxonomy" id="1804630"/>
    <lineage>
        <taxon>Bacteria</taxon>
        <taxon>Bacillati</taxon>
        <taxon>Actinomycetota</taxon>
        <taxon>Actinomycetes</taxon>
        <taxon>Micrococcales</taxon>
        <taxon>Microbacteriaceae</taxon>
        <taxon>Microbacterium</taxon>
    </lineage>
</organism>
<name>A0A916YDE1_9MICO</name>
<evidence type="ECO:0000313" key="8">
    <source>
        <dbReference type="EMBL" id="GGD40434.1"/>
    </source>
</evidence>
<dbReference type="InterPro" id="IPR036249">
    <property type="entry name" value="Thioredoxin-like_sf"/>
</dbReference>
<keyword evidence="4" id="KW-1015">Disulfide bond</keyword>
<comment type="caution">
    <text evidence="8">The sequence shown here is derived from an EMBL/GenBank/DDBJ whole genome shotgun (WGS) entry which is preliminary data.</text>
</comment>
<dbReference type="InterPro" id="IPR011990">
    <property type="entry name" value="TPR-like_helical_dom_sf"/>
</dbReference>
<dbReference type="RefSeq" id="WP_188712234.1">
    <property type="nucleotide sequence ID" value="NZ_BMHO01000001.1"/>
</dbReference>
<feature type="domain" description="Thioredoxin" evidence="7">
    <location>
        <begin position="26"/>
        <end position="150"/>
    </location>
</feature>
<gene>
    <name evidence="8" type="ORF">GCM10010915_21580</name>
</gene>
<reference evidence="8" key="2">
    <citation type="submission" date="2020-09" db="EMBL/GenBank/DDBJ databases">
        <authorList>
            <person name="Sun Q."/>
            <person name="Zhou Y."/>
        </authorList>
    </citation>
    <scope>NUCLEOTIDE SEQUENCE</scope>
    <source>
        <strain evidence="8">CGMCC 1.15152</strain>
    </source>
</reference>
<feature type="region of interest" description="Disordered" evidence="6">
    <location>
        <begin position="16"/>
        <end position="39"/>
    </location>
</feature>
<keyword evidence="5" id="KW-0676">Redox-active center</keyword>
<dbReference type="Gene3D" id="3.40.30.10">
    <property type="entry name" value="Glutaredoxin"/>
    <property type="match status" value="1"/>
</dbReference>
<dbReference type="CDD" id="cd02956">
    <property type="entry name" value="ybbN"/>
    <property type="match status" value="1"/>
</dbReference>
<dbReference type="PANTHER" id="PTHR45663:SF11">
    <property type="entry name" value="GEO12009P1"/>
    <property type="match status" value="1"/>
</dbReference>
<dbReference type="Pfam" id="PF00085">
    <property type="entry name" value="Thioredoxin"/>
    <property type="match status" value="1"/>
</dbReference>
<dbReference type="SUPFAM" id="SSF52833">
    <property type="entry name" value="Thioredoxin-like"/>
    <property type="match status" value="1"/>
</dbReference>
<evidence type="ECO:0000256" key="2">
    <source>
        <dbReference type="ARBA" id="ARBA00022448"/>
    </source>
</evidence>
<dbReference type="AlphaFoldDB" id="A0A916YDE1"/>
<evidence type="ECO:0000256" key="6">
    <source>
        <dbReference type="SAM" id="MobiDB-lite"/>
    </source>
</evidence>
<reference evidence="8" key="1">
    <citation type="journal article" date="2014" name="Int. J. Syst. Evol. Microbiol.">
        <title>Complete genome sequence of Corynebacterium casei LMG S-19264T (=DSM 44701T), isolated from a smear-ripened cheese.</title>
        <authorList>
            <consortium name="US DOE Joint Genome Institute (JGI-PGF)"/>
            <person name="Walter F."/>
            <person name="Albersmeier A."/>
            <person name="Kalinowski J."/>
            <person name="Ruckert C."/>
        </authorList>
    </citation>
    <scope>NUCLEOTIDE SEQUENCE</scope>
    <source>
        <strain evidence="8">CGMCC 1.15152</strain>
    </source>
</reference>
<dbReference type="GO" id="GO:0015035">
    <property type="term" value="F:protein-disulfide reductase activity"/>
    <property type="evidence" value="ECO:0007669"/>
    <property type="project" value="TreeGrafter"/>
</dbReference>
<dbReference type="PROSITE" id="PS00194">
    <property type="entry name" value="THIOREDOXIN_1"/>
    <property type="match status" value="1"/>
</dbReference>
<keyword evidence="3" id="KW-0249">Electron transport</keyword>
<comment type="similarity">
    <text evidence="1">Belongs to the thioredoxin family.</text>
</comment>
<dbReference type="GO" id="GO:0005737">
    <property type="term" value="C:cytoplasm"/>
    <property type="evidence" value="ECO:0007669"/>
    <property type="project" value="TreeGrafter"/>
</dbReference>
<dbReference type="EMBL" id="BMHO01000001">
    <property type="protein sequence ID" value="GGD40434.1"/>
    <property type="molecule type" value="Genomic_DNA"/>
</dbReference>
<dbReference type="InterPro" id="IPR013766">
    <property type="entry name" value="Thioredoxin_domain"/>
</dbReference>
<dbReference type="SUPFAM" id="SSF48452">
    <property type="entry name" value="TPR-like"/>
    <property type="match status" value="1"/>
</dbReference>
<dbReference type="PROSITE" id="PS51352">
    <property type="entry name" value="THIOREDOXIN_2"/>
    <property type="match status" value="1"/>
</dbReference>
<keyword evidence="9" id="KW-1185">Reference proteome</keyword>
<protein>
    <submittedName>
        <fullName evidence="8">Co-chaperone YbbN</fullName>
    </submittedName>
</protein>
<dbReference type="PANTHER" id="PTHR45663">
    <property type="entry name" value="GEO12009P1"/>
    <property type="match status" value="1"/>
</dbReference>
<proteinExistence type="inferred from homology"/>
<evidence type="ECO:0000256" key="4">
    <source>
        <dbReference type="ARBA" id="ARBA00023157"/>
    </source>
</evidence>
<dbReference type="GO" id="GO:0006950">
    <property type="term" value="P:response to stress"/>
    <property type="evidence" value="ECO:0007669"/>
    <property type="project" value="UniProtKB-ARBA"/>
</dbReference>
<evidence type="ECO:0000256" key="3">
    <source>
        <dbReference type="ARBA" id="ARBA00022982"/>
    </source>
</evidence>
<keyword evidence="2" id="KW-0813">Transport</keyword>
<sequence>MSDASLGSALRGAVDLSSLRNRRPAPPEGAPAPAGQQAPGTLDVVMDVTDQMFSQVLELSQQVPVVVDLWADWCEPCKQLSPIIEKVTRELRGRVVLAKVDVDQNPQIQQAFQAQSIPMVVALVGGRPVPLFNGAVPEQQVREIFGQLLEVAAQQGVTGTIPVDETPGDAEAAPEEPPLPPLHQEAYDAIQRGDNAAAIDAYERALKENPRDADASAGLAQVRLLHRIEGLDLQTARQAAADRPEDLDAQLAVADMDVAGGHVEDAFDRLLDVFAATMGDDRTRVKDRLLEIFELVGQADPRVTSARTRLTNLLF</sequence>
<accession>A0A916YDE1</accession>
<dbReference type="Pfam" id="PF14561">
    <property type="entry name" value="TPR_20"/>
    <property type="match status" value="1"/>
</dbReference>
<dbReference type="Proteomes" id="UP000633205">
    <property type="component" value="Unassembled WGS sequence"/>
</dbReference>
<evidence type="ECO:0000256" key="5">
    <source>
        <dbReference type="ARBA" id="ARBA00023284"/>
    </source>
</evidence>
<dbReference type="InterPro" id="IPR017937">
    <property type="entry name" value="Thioredoxin_CS"/>
</dbReference>
<evidence type="ECO:0000259" key="7">
    <source>
        <dbReference type="PROSITE" id="PS51352"/>
    </source>
</evidence>
<evidence type="ECO:0000256" key="1">
    <source>
        <dbReference type="ARBA" id="ARBA00008987"/>
    </source>
</evidence>